<protein>
    <submittedName>
        <fullName evidence="2">Uncharacterized protein</fullName>
    </submittedName>
</protein>
<sequence length="50" mass="5649">MRRQLHRQRRADTDGEQRAPNGGAKVGEPAGYSRSRWESRTSLSCSMPSM</sequence>
<evidence type="ECO:0000313" key="2">
    <source>
        <dbReference type="EMBL" id="ACR70338.1"/>
    </source>
</evidence>
<name>C5BEV0_EDWI9</name>
<dbReference type="EMBL" id="CP001600">
    <property type="protein sequence ID" value="ACR70338.1"/>
    <property type="molecule type" value="Genomic_DNA"/>
</dbReference>
<evidence type="ECO:0000256" key="1">
    <source>
        <dbReference type="SAM" id="MobiDB-lite"/>
    </source>
</evidence>
<accession>C5BEV0</accession>
<dbReference type="RefSeq" id="WP_015872425.1">
    <property type="nucleotide sequence ID" value="NC_012779.2"/>
</dbReference>
<dbReference type="HOGENOM" id="CLU_3117317_0_0_6"/>
<proteinExistence type="predicted"/>
<organism evidence="2 3">
    <name type="scientific">Edwardsiella ictaluri (strain 93-146)</name>
    <dbReference type="NCBI Taxonomy" id="634503"/>
    <lineage>
        <taxon>Bacteria</taxon>
        <taxon>Pseudomonadati</taxon>
        <taxon>Pseudomonadota</taxon>
        <taxon>Gammaproteobacteria</taxon>
        <taxon>Enterobacterales</taxon>
        <taxon>Hafniaceae</taxon>
        <taxon>Edwardsiella</taxon>
    </lineage>
</organism>
<dbReference type="GeneID" id="69540056"/>
<feature type="region of interest" description="Disordered" evidence="1">
    <location>
        <begin position="1"/>
        <end position="50"/>
    </location>
</feature>
<dbReference type="KEGG" id="eic:NT01EI_3188"/>
<dbReference type="Proteomes" id="UP000001485">
    <property type="component" value="Chromosome"/>
</dbReference>
<reference evidence="2 3" key="2">
    <citation type="journal article" date="2012" name="J. Bacteriol.">
        <title>Genome Sequence of Edwardsiella ictaluri 93-146, a Strain Associated with a Natural Channel Catfish Outbreak of Enteric Septicemia of Catfish.</title>
        <authorList>
            <person name="Williams M.L."/>
            <person name="Gillaspy A.F."/>
            <person name="Dyer D.W."/>
            <person name="Thune R.L."/>
            <person name="Waldbieser G.C."/>
            <person name="Schuster S.C."/>
            <person name="Gipson J."/>
            <person name="Zaitshik J."/>
            <person name="Landry C."/>
            <person name="Banes M.M."/>
            <person name="Lawrence M.L."/>
        </authorList>
    </citation>
    <scope>NUCLEOTIDE SEQUENCE [LARGE SCALE GENOMIC DNA]</scope>
    <source>
        <strain evidence="2 3">93-146</strain>
    </source>
</reference>
<dbReference type="AlphaFoldDB" id="C5BEV0"/>
<feature type="compositionally biased region" description="Polar residues" evidence="1">
    <location>
        <begin position="40"/>
        <end position="50"/>
    </location>
</feature>
<gene>
    <name evidence="2" type="ordered locus">NT01EI_3188</name>
</gene>
<reference evidence="3" key="1">
    <citation type="submission" date="2009-03" db="EMBL/GenBank/DDBJ databases">
        <title>Complete genome sequence of Edwardsiella ictaluri 93-146.</title>
        <authorList>
            <person name="Williams M.L."/>
            <person name="Gillaspy A.F."/>
            <person name="Dyer D.W."/>
            <person name="Thune R.L."/>
            <person name="Waldbieser G.C."/>
            <person name="Schuster S.C."/>
            <person name="Gipson J."/>
            <person name="Zaitshik J."/>
            <person name="Landry C."/>
            <person name="Lawrence M.L."/>
        </authorList>
    </citation>
    <scope>NUCLEOTIDE SEQUENCE [LARGE SCALE GENOMIC DNA]</scope>
    <source>
        <strain evidence="3">93-146</strain>
    </source>
</reference>
<evidence type="ECO:0000313" key="3">
    <source>
        <dbReference type="Proteomes" id="UP000001485"/>
    </source>
</evidence>